<comment type="caution">
    <text evidence="1">The sequence shown here is derived from an EMBL/GenBank/DDBJ whole genome shotgun (WGS) entry which is preliminary data.</text>
</comment>
<organism evidence="1 2">
    <name type="scientific">Spiromyces aspiralis</name>
    <dbReference type="NCBI Taxonomy" id="68401"/>
    <lineage>
        <taxon>Eukaryota</taxon>
        <taxon>Fungi</taxon>
        <taxon>Fungi incertae sedis</taxon>
        <taxon>Zoopagomycota</taxon>
        <taxon>Kickxellomycotina</taxon>
        <taxon>Kickxellomycetes</taxon>
        <taxon>Kickxellales</taxon>
        <taxon>Kickxellaceae</taxon>
        <taxon>Spiromyces</taxon>
    </lineage>
</organism>
<sequence length="175" mass="19087">MKRSNEYGTNTYPDGSKKLRVNILRSKNIGIMNSAPSQQGSAYPISPATPNSAATAYPYYQHHPHQPLLSGSRNLSGSNSTPSRTIYIGNLPDSYSITLLLDQIKTGILESVRMLPEKHCAFLTFVDLEPAMALYHQVHSGGHRIVINGSEVKVGWGKHQQSQSNILAAVQQGAT</sequence>
<feature type="non-terminal residue" evidence="1">
    <location>
        <position position="175"/>
    </location>
</feature>
<proteinExistence type="predicted"/>
<gene>
    <name evidence="1" type="ORF">EV182_006065</name>
</gene>
<name>A0ACC1HN95_9FUNG</name>
<evidence type="ECO:0000313" key="1">
    <source>
        <dbReference type="EMBL" id="KAJ1677490.1"/>
    </source>
</evidence>
<protein>
    <submittedName>
        <fullName evidence="1">Uncharacterized protein</fullName>
    </submittedName>
</protein>
<accession>A0ACC1HN95</accession>
<reference evidence="1" key="1">
    <citation type="submission" date="2022-06" db="EMBL/GenBank/DDBJ databases">
        <title>Phylogenomic reconstructions and comparative analyses of Kickxellomycotina fungi.</title>
        <authorList>
            <person name="Reynolds N.K."/>
            <person name="Stajich J.E."/>
            <person name="Barry K."/>
            <person name="Grigoriev I.V."/>
            <person name="Crous P."/>
            <person name="Smith M.E."/>
        </authorList>
    </citation>
    <scope>NUCLEOTIDE SEQUENCE</scope>
    <source>
        <strain evidence="1">RSA 2271</strain>
    </source>
</reference>
<keyword evidence="2" id="KW-1185">Reference proteome</keyword>
<dbReference type="EMBL" id="JAMZIH010002371">
    <property type="protein sequence ID" value="KAJ1677490.1"/>
    <property type="molecule type" value="Genomic_DNA"/>
</dbReference>
<dbReference type="Proteomes" id="UP001145114">
    <property type="component" value="Unassembled WGS sequence"/>
</dbReference>
<evidence type="ECO:0000313" key="2">
    <source>
        <dbReference type="Proteomes" id="UP001145114"/>
    </source>
</evidence>